<reference evidence="3" key="1">
    <citation type="journal article" date="2017" name="Nat. Ecol. Evol.">
        <title>Genome expansion and lineage-specific genetic innovations in the forest pathogenic fungi Armillaria.</title>
        <authorList>
            <person name="Sipos G."/>
            <person name="Prasanna A.N."/>
            <person name="Walter M.C."/>
            <person name="O'Connor E."/>
            <person name="Balint B."/>
            <person name="Krizsan K."/>
            <person name="Kiss B."/>
            <person name="Hess J."/>
            <person name="Varga T."/>
            <person name="Slot J."/>
            <person name="Riley R."/>
            <person name="Boka B."/>
            <person name="Rigling D."/>
            <person name="Barry K."/>
            <person name="Lee J."/>
            <person name="Mihaltcheva S."/>
            <person name="LaButti K."/>
            <person name="Lipzen A."/>
            <person name="Waldron R."/>
            <person name="Moloney N.M."/>
            <person name="Sperisen C."/>
            <person name="Kredics L."/>
            <person name="Vagvoelgyi C."/>
            <person name="Patrignani A."/>
            <person name="Fitzpatrick D."/>
            <person name="Nagy I."/>
            <person name="Doyle S."/>
            <person name="Anderson J.B."/>
            <person name="Grigoriev I.V."/>
            <person name="Gueldener U."/>
            <person name="Muensterkoetter M."/>
            <person name="Nagy L.G."/>
        </authorList>
    </citation>
    <scope>NUCLEOTIDE SEQUENCE [LARGE SCALE GENOMIC DNA]</scope>
    <source>
        <strain evidence="3">Ar21-2</strain>
    </source>
</reference>
<dbReference type="AlphaFoldDB" id="A0A2H3DL01"/>
<dbReference type="PANTHER" id="PTHR40465">
    <property type="entry name" value="CHROMOSOME 1, WHOLE GENOME SHOTGUN SEQUENCE"/>
    <property type="match status" value="1"/>
</dbReference>
<dbReference type="Proteomes" id="UP000217790">
    <property type="component" value="Unassembled WGS sequence"/>
</dbReference>
<dbReference type="Pfam" id="PF20152">
    <property type="entry name" value="DUF6534"/>
    <property type="match status" value="1"/>
</dbReference>
<dbReference type="PANTHER" id="PTHR40465:SF1">
    <property type="entry name" value="DUF6534 DOMAIN-CONTAINING PROTEIN"/>
    <property type="match status" value="1"/>
</dbReference>
<proteinExistence type="predicted"/>
<gene>
    <name evidence="2" type="ORF">ARMGADRAFT_1121328</name>
</gene>
<evidence type="ECO:0000313" key="2">
    <source>
        <dbReference type="EMBL" id="PBK88116.1"/>
    </source>
</evidence>
<sequence length="221" mass="24576">MSDTVSAMVQSFYVWRIYNLTKNIWVSLIIEVVTVQGLDVEKLRLAVSSEVSLYRASSRSDFGTTGAVTKIIPFTVETGLLTSTAAVIEFILWLTRSEYNLHYIGILVLGKLYSNALVATLNSRALIFWSVNTGAYTDSSGSSGLRTSNPFWDNRPRGQTHSTDTRSQAMYITRTTDVQGDESHEMIVVSDLRRAAGGDLEIGARGHDNYEAKYGEHRVHL</sequence>
<dbReference type="OrthoDB" id="2681808at2759"/>
<protein>
    <recommendedName>
        <fullName evidence="1">DUF6534 domain-containing protein</fullName>
    </recommendedName>
</protein>
<dbReference type="STRING" id="47427.A0A2H3DL01"/>
<evidence type="ECO:0000259" key="1">
    <source>
        <dbReference type="Pfam" id="PF20152"/>
    </source>
</evidence>
<organism evidence="2 3">
    <name type="scientific">Armillaria gallica</name>
    <name type="common">Bulbous honey fungus</name>
    <name type="synonym">Armillaria bulbosa</name>
    <dbReference type="NCBI Taxonomy" id="47427"/>
    <lineage>
        <taxon>Eukaryota</taxon>
        <taxon>Fungi</taxon>
        <taxon>Dikarya</taxon>
        <taxon>Basidiomycota</taxon>
        <taxon>Agaricomycotina</taxon>
        <taxon>Agaricomycetes</taxon>
        <taxon>Agaricomycetidae</taxon>
        <taxon>Agaricales</taxon>
        <taxon>Marasmiineae</taxon>
        <taxon>Physalacriaceae</taxon>
        <taxon>Armillaria</taxon>
    </lineage>
</organism>
<accession>A0A2H3DL01</accession>
<feature type="domain" description="DUF6534" evidence="1">
    <location>
        <begin position="53"/>
        <end position="125"/>
    </location>
</feature>
<keyword evidence="3" id="KW-1185">Reference proteome</keyword>
<evidence type="ECO:0000313" key="3">
    <source>
        <dbReference type="Proteomes" id="UP000217790"/>
    </source>
</evidence>
<dbReference type="EMBL" id="KZ293675">
    <property type="protein sequence ID" value="PBK88116.1"/>
    <property type="molecule type" value="Genomic_DNA"/>
</dbReference>
<dbReference type="InParanoid" id="A0A2H3DL01"/>
<name>A0A2H3DL01_ARMGA</name>
<dbReference type="InterPro" id="IPR045339">
    <property type="entry name" value="DUF6534"/>
</dbReference>